<keyword evidence="3" id="KW-0677">Repeat</keyword>
<dbReference type="PIRSF" id="PIRSF017179">
    <property type="entry name" value="RISC-Tudor-SN"/>
    <property type="match status" value="1"/>
</dbReference>
<dbReference type="Gene3D" id="2.30.30.140">
    <property type="match status" value="1"/>
</dbReference>
<dbReference type="GO" id="GO:0003723">
    <property type="term" value="F:RNA binding"/>
    <property type="evidence" value="ECO:0007669"/>
    <property type="project" value="UniProtKB-UniRule"/>
</dbReference>
<dbReference type="InterPro" id="IPR035437">
    <property type="entry name" value="SNase_OB-fold_sf"/>
</dbReference>
<dbReference type="PANTHER" id="PTHR12302:SF2">
    <property type="entry name" value="STAPHYLOCOCCAL NUCLEASE DOMAIN-CONTAINING PROTEIN 1"/>
    <property type="match status" value="1"/>
</dbReference>
<dbReference type="GO" id="GO:0004518">
    <property type="term" value="F:nuclease activity"/>
    <property type="evidence" value="ECO:0007669"/>
    <property type="project" value="TreeGrafter"/>
</dbReference>
<accession>A0A8E0RXK7</accession>
<dbReference type="GO" id="GO:0005634">
    <property type="term" value="C:nucleus"/>
    <property type="evidence" value="ECO:0007669"/>
    <property type="project" value="TreeGrafter"/>
</dbReference>
<dbReference type="EMBL" id="LUCM01004167">
    <property type="protein sequence ID" value="KAA0194725.1"/>
    <property type="molecule type" value="Genomic_DNA"/>
</dbReference>
<evidence type="ECO:0000259" key="7">
    <source>
        <dbReference type="PROSITE" id="PS50830"/>
    </source>
</evidence>
<dbReference type="GO" id="GO:0006402">
    <property type="term" value="P:mRNA catabolic process"/>
    <property type="evidence" value="ECO:0007669"/>
    <property type="project" value="UniProtKB-UniRule"/>
</dbReference>
<dbReference type="SUPFAM" id="SSF50199">
    <property type="entry name" value="Staphylococcal nuclease"/>
    <property type="match status" value="5"/>
</dbReference>
<dbReference type="InterPro" id="IPR016685">
    <property type="entry name" value="Silence_cplx_Nase-comp_TudorSN"/>
</dbReference>
<feature type="domain" description="TNase-like" evidence="7">
    <location>
        <begin position="532"/>
        <end position="700"/>
    </location>
</feature>
<reference evidence="8" key="1">
    <citation type="submission" date="2019-05" db="EMBL/GenBank/DDBJ databases">
        <title>Annotation for the trematode Fasciolopsis buski.</title>
        <authorList>
            <person name="Choi Y.-J."/>
        </authorList>
    </citation>
    <scope>NUCLEOTIDE SEQUENCE</scope>
    <source>
        <strain evidence="8">HT</strain>
        <tissue evidence="8">Whole worm</tissue>
    </source>
</reference>
<dbReference type="OrthoDB" id="10023235at2759"/>
<feature type="domain" description="Tudor" evidence="6">
    <location>
        <begin position="808"/>
        <end position="866"/>
    </location>
</feature>
<dbReference type="Proteomes" id="UP000728185">
    <property type="component" value="Unassembled WGS sequence"/>
</dbReference>
<evidence type="ECO:0000259" key="6">
    <source>
        <dbReference type="PROSITE" id="PS50304"/>
    </source>
</evidence>
<feature type="region of interest" description="Disordered" evidence="5">
    <location>
        <begin position="625"/>
        <end position="646"/>
    </location>
</feature>
<dbReference type="SMART" id="SM00333">
    <property type="entry name" value="TUDOR"/>
    <property type="match status" value="1"/>
</dbReference>
<comment type="subcellular location">
    <subcellularLocation>
        <location evidence="1 4">Cytoplasm</location>
    </subcellularLocation>
</comment>
<dbReference type="InterPro" id="IPR016071">
    <property type="entry name" value="Staphylococal_nuclease_OB-fold"/>
</dbReference>
<dbReference type="FunFam" id="2.40.50.90:FF:000018">
    <property type="entry name" value="Ribonuclease"/>
    <property type="match status" value="1"/>
</dbReference>
<dbReference type="SMART" id="SM00318">
    <property type="entry name" value="SNc"/>
    <property type="match status" value="4"/>
</dbReference>
<evidence type="ECO:0000256" key="3">
    <source>
        <dbReference type="ARBA" id="ARBA00022737"/>
    </source>
</evidence>
<dbReference type="Pfam" id="PF00565">
    <property type="entry name" value="SNase"/>
    <property type="match status" value="4"/>
</dbReference>
<feature type="domain" description="TNase-like" evidence="7">
    <location>
        <begin position="5"/>
        <end position="154"/>
    </location>
</feature>
<evidence type="ECO:0000256" key="2">
    <source>
        <dbReference type="ARBA" id="ARBA00022490"/>
    </source>
</evidence>
<keyword evidence="9" id="KW-1185">Reference proteome</keyword>
<dbReference type="SUPFAM" id="SSF63748">
    <property type="entry name" value="Tudor/PWWP/MBT"/>
    <property type="match status" value="1"/>
</dbReference>
<sequence>MSHQSVFSGIVKQVLSGDTIIIRDRPVDGPPPERTIVLSNISCGRVARRPTPNNPNSGPEDPFAWQAREFIRSRLVGREVCYTVETELPSGRKYGSVFIGKSTTGENVALLLLQEGLAELRKLNAVAAEKNPVYHQLMVAEESAKSSQKGRWSSNPVDAVREVIWSLDEPRTFVDKYKGKRLHGIVEYVRDGSTLHVTLLPDTLDEGPVYHSITLSLSGIKAPTVRYEEGKQVAEPFGLDAQFFVESRLLQRDVMVLLESTNNQNFIGSVLHPNGNIAEVLLREGLARCIDWNLNLVSVPGASEAYRAAERSAKERRLRLWLDYQPPQGVSTEVSQPRDPNSLCPGMSFSGHVSEVGNGDNVTVKCSDGVYRKFFLSSVRAPRPVNISREGEDSAPVDQRIRARPLYDVPFLFEAREQLRTFVGKSVTVHVDYIQPKLPTTTDERACATIRSGSTNLAESLVSKGLASIIRYRNPNDSRSACYAELLAAEEDAQTKGLGIHSKSERPVHRVVDLTGNLAKSRQFLPFLQRNPQMEGIVEFVVHASRLRVYLPRETCLNTLLLAGIQCPRRGRPKPDGTQEPDMPFSVEGYQFTKDLCMQRNVEVTIETIDRVGNFVGWCFLDSPDGHSKQSTEGQRSGKKKKKGGDTTLVKHKVNLSVLLVSHGFATVHRAPSTESSPYYQELIRAEETAKSSKQGLWSSDEFVKEWEAEANAYDADEVSGIENDIVLPGGVIRGYVDDFSLLNINGHESDKEAPKLDWKPVQFTAFSRPTGSEGLRFYAQHLSDSATIVQISRGLNSQTLPVVPGYQPQKGDIFAASFSADNCWYRARVVRRSAKNVVVQYIDFGNEESINVEDLAARTAPLPPGPMKTVPPQAHEYRLAFVQLSPEASERDIAERVFAKYVMDKEVLLAVQYENIPCGNETLKPVSAVALRIPPASGSTAGSSVYTGKAEGEDVAELLLEEGLVCVEPMSPQLIRQLSRTYARSYLEAQARAKKERKNIWCYGDFRVDNSQQ</sequence>
<dbReference type="Gene3D" id="2.40.50.90">
    <property type="match status" value="5"/>
</dbReference>
<organism evidence="8 9">
    <name type="scientific">Fasciolopsis buskii</name>
    <dbReference type="NCBI Taxonomy" id="27845"/>
    <lineage>
        <taxon>Eukaryota</taxon>
        <taxon>Metazoa</taxon>
        <taxon>Spiralia</taxon>
        <taxon>Lophotrochozoa</taxon>
        <taxon>Platyhelminthes</taxon>
        <taxon>Trematoda</taxon>
        <taxon>Digenea</taxon>
        <taxon>Plagiorchiida</taxon>
        <taxon>Echinostomata</taxon>
        <taxon>Echinostomatoidea</taxon>
        <taxon>Fasciolidae</taxon>
        <taxon>Fasciolopsis</taxon>
    </lineage>
</organism>
<evidence type="ECO:0000256" key="4">
    <source>
        <dbReference type="PIRNR" id="PIRNR017179"/>
    </source>
</evidence>
<dbReference type="GO" id="GO:0005829">
    <property type="term" value="C:cytosol"/>
    <property type="evidence" value="ECO:0007669"/>
    <property type="project" value="UniProtKB-UniRule"/>
</dbReference>
<name>A0A8E0RXK7_9TREM</name>
<keyword evidence="2 4" id="KW-0963">Cytoplasm</keyword>
<dbReference type="PROSITE" id="PS50830">
    <property type="entry name" value="TNASE_3"/>
    <property type="match status" value="4"/>
</dbReference>
<proteinExistence type="predicted"/>
<dbReference type="GO" id="GO:0031047">
    <property type="term" value="P:regulatory ncRNA-mediated gene silencing"/>
    <property type="evidence" value="ECO:0007669"/>
    <property type="project" value="UniProtKB-UniRule"/>
</dbReference>
<dbReference type="AlphaFoldDB" id="A0A8E0RXK7"/>
<dbReference type="PROSITE" id="PS50304">
    <property type="entry name" value="TUDOR"/>
    <property type="match status" value="1"/>
</dbReference>
<evidence type="ECO:0000313" key="9">
    <source>
        <dbReference type="Proteomes" id="UP000728185"/>
    </source>
</evidence>
<dbReference type="GO" id="GO:0031332">
    <property type="term" value="C:RNAi effector complex"/>
    <property type="evidence" value="ECO:0007669"/>
    <property type="project" value="InterPro"/>
</dbReference>
<dbReference type="FunFam" id="2.40.50.90:FF:000002">
    <property type="entry name" value="Staphylococcal nuclease domain-containing protein"/>
    <property type="match status" value="1"/>
</dbReference>
<dbReference type="PANTHER" id="PTHR12302">
    <property type="entry name" value="EBNA2 BINDING PROTEIN P100"/>
    <property type="match status" value="1"/>
</dbReference>
<evidence type="ECO:0000313" key="8">
    <source>
        <dbReference type="EMBL" id="KAA0194725.1"/>
    </source>
</evidence>
<gene>
    <name evidence="8" type="ORF">FBUS_07991</name>
</gene>
<feature type="domain" description="TNase-like" evidence="7">
    <location>
        <begin position="180"/>
        <end position="323"/>
    </location>
</feature>
<evidence type="ECO:0000256" key="1">
    <source>
        <dbReference type="ARBA" id="ARBA00004496"/>
    </source>
</evidence>
<dbReference type="InterPro" id="IPR002999">
    <property type="entry name" value="Tudor"/>
</dbReference>
<dbReference type="Pfam" id="PF00567">
    <property type="entry name" value="TUDOR"/>
    <property type="match status" value="1"/>
</dbReference>
<evidence type="ECO:0000256" key="5">
    <source>
        <dbReference type="SAM" id="MobiDB-lite"/>
    </source>
</evidence>
<comment type="caution">
    <text evidence="8">The sequence shown here is derived from an EMBL/GenBank/DDBJ whole genome shotgun (WGS) entry which is preliminary data.</text>
</comment>
<feature type="domain" description="TNase-like" evidence="7">
    <location>
        <begin position="347"/>
        <end position="503"/>
    </location>
</feature>
<dbReference type="FunFam" id="2.30.30.140:FF:000018">
    <property type="entry name" value="Serine/threonine-protein kinase 31"/>
    <property type="match status" value="1"/>
</dbReference>
<protein>
    <submittedName>
        <fullName evidence="8">SNase domain containing protein</fullName>
    </submittedName>
</protein>